<evidence type="ECO:0000313" key="2">
    <source>
        <dbReference type="Proteomes" id="UP000028981"/>
    </source>
</evidence>
<dbReference type="Proteomes" id="UP000028981">
    <property type="component" value="Unassembled WGS sequence"/>
</dbReference>
<gene>
    <name evidence="1" type="ORF">JP75_15855</name>
</gene>
<dbReference type="SUPFAM" id="SSF141130">
    <property type="entry name" value="Acetamidase/Formamidase-like"/>
    <property type="match status" value="1"/>
</dbReference>
<dbReference type="EMBL" id="JQGC01000015">
    <property type="protein sequence ID" value="KFL30078.1"/>
    <property type="molecule type" value="Genomic_DNA"/>
</dbReference>
<dbReference type="AlphaFoldDB" id="A0A087LZM5"/>
<accession>A0A087LZM5</accession>
<dbReference type="Gene3D" id="2.40.10.120">
    <property type="match status" value="1"/>
</dbReference>
<dbReference type="InterPro" id="IPR004304">
    <property type="entry name" value="FmdA_AmdA"/>
</dbReference>
<comment type="caution">
    <text evidence="1">The sequence shown here is derived from an EMBL/GenBank/DDBJ whole genome shotgun (WGS) entry which is preliminary data.</text>
</comment>
<dbReference type="RefSeq" id="WP_035084602.1">
    <property type="nucleotide sequence ID" value="NZ_JQGC01000015.1"/>
</dbReference>
<proteinExistence type="predicted"/>
<organism evidence="1 2">
    <name type="scientific">Devosia riboflavina</name>
    <dbReference type="NCBI Taxonomy" id="46914"/>
    <lineage>
        <taxon>Bacteria</taxon>
        <taxon>Pseudomonadati</taxon>
        <taxon>Pseudomonadota</taxon>
        <taxon>Alphaproteobacteria</taxon>
        <taxon>Hyphomicrobiales</taxon>
        <taxon>Devosiaceae</taxon>
        <taxon>Devosia</taxon>
    </lineage>
</organism>
<reference evidence="1 2" key="1">
    <citation type="submission" date="2014-08" db="EMBL/GenBank/DDBJ databases">
        <authorList>
            <person name="Hassan Y.I."/>
            <person name="Lepp D."/>
            <person name="Zhou T."/>
        </authorList>
    </citation>
    <scope>NUCLEOTIDE SEQUENCE [LARGE SCALE GENOMIC DNA]</scope>
    <source>
        <strain evidence="1 2">IFO13584</strain>
    </source>
</reference>
<dbReference type="PANTHER" id="PTHR31891:SF1">
    <property type="entry name" value="FORMAMIDASE C869.04-RELATED"/>
    <property type="match status" value="1"/>
</dbReference>
<dbReference type="Pfam" id="PF03069">
    <property type="entry name" value="FmdA_AmdA"/>
    <property type="match status" value="2"/>
</dbReference>
<name>A0A087LZM5_9HYPH</name>
<evidence type="ECO:0000313" key="1">
    <source>
        <dbReference type="EMBL" id="KFL30078.1"/>
    </source>
</evidence>
<dbReference type="STRING" id="46914.JP75_15855"/>
<sequence length="307" mass="33243">MTTHRFEATAWHNVLAKLPAALHVTNGDTVITETLDAAGVDKHGIARAQGSNPMNGPIHVDGAEPGDVLQVDIIRMTPIRGHGWTRGALAANVVDPERVRDLPPRAKVDWIIDAEAGTVRLKEPVEGLEQLILPIEPMLGCFGVAPAHGQAISTATSAENGGNMDYRGFGPGARIWFPVFEPGALFYLGDCHAIQGDGEIVGTGVETAMEVEMRLSVLKDRKQAWPRGETAETIYTVGNARPLDQALQHATTEMFDWLTGEYGLSPVAASHLMGQAVRYEVGNVFDPAFTMVCHIPKKYLPKSQKPR</sequence>
<dbReference type="Gene3D" id="2.60.120.580">
    <property type="entry name" value="Acetamidase/Formamidase-like domains"/>
    <property type="match status" value="1"/>
</dbReference>
<keyword evidence="2" id="KW-1185">Reference proteome</keyword>
<dbReference type="OrthoDB" id="9785236at2"/>
<dbReference type="Gene3D" id="3.10.28.20">
    <property type="entry name" value="Acetamidase/Formamidase-like domains"/>
    <property type="match status" value="1"/>
</dbReference>
<dbReference type="GO" id="GO:0016811">
    <property type="term" value="F:hydrolase activity, acting on carbon-nitrogen (but not peptide) bonds, in linear amides"/>
    <property type="evidence" value="ECO:0007669"/>
    <property type="project" value="InterPro"/>
</dbReference>
<protein>
    <submittedName>
        <fullName evidence="1">Acetamidase</fullName>
    </submittedName>
</protein>
<dbReference type="PANTHER" id="PTHR31891">
    <property type="entry name" value="FORMAMIDASE C869.04-RELATED"/>
    <property type="match status" value="1"/>
</dbReference>